<evidence type="ECO:0000256" key="1">
    <source>
        <dbReference type="ARBA" id="ARBA00010134"/>
    </source>
</evidence>
<dbReference type="CDD" id="cd00048">
    <property type="entry name" value="DSRM_SF"/>
    <property type="match status" value="1"/>
</dbReference>
<dbReference type="PANTHER" id="PTHR47901:SF3">
    <property type="entry name" value="CASPASE-1"/>
    <property type="match status" value="1"/>
</dbReference>
<organism evidence="7 8">
    <name type="scientific">Mytilus edulis</name>
    <name type="common">Blue mussel</name>
    <dbReference type="NCBI Taxonomy" id="6550"/>
    <lineage>
        <taxon>Eukaryota</taxon>
        <taxon>Metazoa</taxon>
        <taxon>Spiralia</taxon>
        <taxon>Lophotrochozoa</taxon>
        <taxon>Mollusca</taxon>
        <taxon>Bivalvia</taxon>
        <taxon>Autobranchia</taxon>
        <taxon>Pteriomorphia</taxon>
        <taxon>Mytilida</taxon>
        <taxon>Mytiloidea</taxon>
        <taxon>Mytilidae</taxon>
        <taxon>Mytilinae</taxon>
        <taxon>Mytilus</taxon>
    </lineage>
</organism>
<name>A0A8S3TYC3_MYTED</name>
<dbReference type="OrthoDB" id="10036020at2759"/>
<keyword evidence="8" id="KW-1185">Reference proteome</keyword>
<dbReference type="InterPro" id="IPR011600">
    <property type="entry name" value="Pept_C14_caspase"/>
</dbReference>
<dbReference type="GO" id="GO:0072559">
    <property type="term" value="C:NLRP3 inflammasome complex"/>
    <property type="evidence" value="ECO:0007669"/>
    <property type="project" value="TreeGrafter"/>
</dbReference>
<dbReference type="PROSITE" id="PS50207">
    <property type="entry name" value="CASPASE_P10"/>
    <property type="match status" value="1"/>
</dbReference>
<dbReference type="InterPro" id="IPR014720">
    <property type="entry name" value="dsRBD_dom"/>
</dbReference>
<dbReference type="PROSITE" id="PS50208">
    <property type="entry name" value="CASPASE_P20"/>
    <property type="match status" value="1"/>
</dbReference>
<dbReference type="Pfam" id="PF00656">
    <property type="entry name" value="Peptidase_C14"/>
    <property type="match status" value="1"/>
</dbReference>
<protein>
    <submittedName>
        <fullName evidence="7">Uncharacterized protein</fullName>
    </submittedName>
</protein>
<evidence type="ECO:0000313" key="7">
    <source>
        <dbReference type="EMBL" id="CAG2236484.1"/>
    </source>
</evidence>
<dbReference type="InterPro" id="IPR002398">
    <property type="entry name" value="Pept_C14"/>
</dbReference>
<feature type="domain" description="DRBM" evidence="4">
    <location>
        <begin position="14"/>
        <end position="78"/>
    </location>
</feature>
<dbReference type="SUPFAM" id="SSF52129">
    <property type="entry name" value="Caspase-like"/>
    <property type="match status" value="1"/>
</dbReference>
<dbReference type="GO" id="GO:0006508">
    <property type="term" value="P:proteolysis"/>
    <property type="evidence" value="ECO:0007669"/>
    <property type="project" value="InterPro"/>
</dbReference>
<dbReference type="Gene3D" id="3.30.160.20">
    <property type="match status" value="2"/>
</dbReference>
<evidence type="ECO:0000313" key="8">
    <source>
        <dbReference type="Proteomes" id="UP000683360"/>
    </source>
</evidence>
<dbReference type="GO" id="GO:0072557">
    <property type="term" value="C:IPAF inflammasome complex"/>
    <property type="evidence" value="ECO:0007669"/>
    <property type="project" value="TreeGrafter"/>
</dbReference>
<gene>
    <name evidence="7" type="ORF">MEDL_49040</name>
</gene>
<feature type="domain" description="Caspase family p20" evidence="6">
    <location>
        <begin position="211"/>
        <end position="305"/>
    </location>
</feature>
<sequence length="414" mass="47019">MADKLEVLTKAPKSPYKQLEELVSKTLRKIKLQCDISQIENEFVAKLILGDEVYSGCGTNKTTAKDNAANDALMNTKYHSETKIDKKAVDKLIAICQNMQINHTYEETYQEEDEFVCKLIITHENDGIVKDEEHVGRAKSRKDAKQDAASRALIKSTIIPKYSAKDMASADGSYACIGNQTGYVLIIIFRTDRDWADKDEENIIELMSGILKFEYSVVADPIKAELVKILENISSNLNENYKSYYSFMVFLMAHGSQFGVVTADKGKKKITISVDEIMEFFKNDKIPNFVGKPKMFFIQSCRGNSIQETFVQPDNDDDETLERISAPTDADIFIAYATTEGHKAFRHKHFGSMFIYECIKKFKEQYTKTHLEEMMIDVKAALAIGSADKTKRHVQMPCTWSTLTKRLFLVPTES</sequence>
<feature type="domain" description="Caspase family p10" evidence="5">
    <location>
        <begin position="322"/>
        <end position="411"/>
    </location>
</feature>
<dbReference type="InterPro" id="IPR001309">
    <property type="entry name" value="Pept_C14_p20"/>
</dbReference>
<feature type="domain" description="DRBM" evidence="4">
    <location>
        <begin position="87"/>
        <end position="153"/>
    </location>
</feature>
<dbReference type="Pfam" id="PF00035">
    <property type="entry name" value="dsrm"/>
    <property type="match status" value="2"/>
</dbReference>
<evidence type="ECO:0000256" key="2">
    <source>
        <dbReference type="PROSITE-ProRule" id="PRU00266"/>
    </source>
</evidence>
<dbReference type="Gene3D" id="3.40.50.1460">
    <property type="match status" value="1"/>
</dbReference>
<dbReference type="GO" id="GO:0003723">
    <property type="term" value="F:RNA binding"/>
    <property type="evidence" value="ECO:0007669"/>
    <property type="project" value="UniProtKB-UniRule"/>
</dbReference>
<dbReference type="EMBL" id="CAJPWZ010002359">
    <property type="protein sequence ID" value="CAG2236484.1"/>
    <property type="molecule type" value="Genomic_DNA"/>
</dbReference>
<dbReference type="SMART" id="SM00115">
    <property type="entry name" value="CASc"/>
    <property type="match status" value="1"/>
</dbReference>
<dbReference type="AlphaFoldDB" id="A0A8S3TYC3"/>
<evidence type="ECO:0000256" key="3">
    <source>
        <dbReference type="RuleBase" id="RU003971"/>
    </source>
</evidence>
<comment type="similarity">
    <text evidence="1 3">Belongs to the peptidase C14A family.</text>
</comment>
<dbReference type="InterPro" id="IPR002138">
    <property type="entry name" value="Pept_C14_p10"/>
</dbReference>
<dbReference type="SUPFAM" id="SSF54768">
    <property type="entry name" value="dsRNA-binding domain-like"/>
    <property type="match status" value="2"/>
</dbReference>
<reference evidence="7" key="1">
    <citation type="submission" date="2021-03" db="EMBL/GenBank/DDBJ databases">
        <authorList>
            <person name="Bekaert M."/>
        </authorList>
    </citation>
    <scope>NUCLEOTIDE SEQUENCE</scope>
</reference>
<dbReference type="PANTHER" id="PTHR47901">
    <property type="entry name" value="CASPASE RECRUITMENT DOMAIN-CONTAINING PROTEIN 18"/>
    <property type="match status" value="1"/>
</dbReference>
<dbReference type="PRINTS" id="PR00376">
    <property type="entry name" value="IL1BCENZYME"/>
</dbReference>
<dbReference type="GO" id="GO:0097169">
    <property type="term" value="C:AIM2 inflammasome complex"/>
    <property type="evidence" value="ECO:0007669"/>
    <property type="project" value="TreeGrafter"/>
</dbReference>
<dbReference type="InterPro" id="IPR029030">
    <property type="entry name" value="Caspase-like_dom_sf"/>
</dbReference>
<dbReference type="PROSITE" id="PS50137">
    <property type="entry name" value="DS_RBD"/>
    <property type="match status" value="2"/>
</dbReference>
<evidence type="ECO:0000259" key="6">
    <source>
        <dbReference type="PROSITE" id="PS50208"/>
    </source>
</evidence>
<evidence type="ECO:0000259" key="5">
    <source>
        <dbReference type="PROSITE" id="PS50207"/>
    </source>
</evidence>
<comment type="caution">
    <text evidence="7">The sequence shown here is derived from an EMBL/GenBank/DDBJ whole genome shotgun (WGS) entry which is preliminary data.</text>
</comment>
<proteinExistence type="inferred from homology"/>
<evidence type="ECO:0000259" key="4">
    <source>
        <dbReference type="PROSITE" id="PS50137"/>
    </source>
</evidence>
<dbReference type="InterPro" id="IPR015917">
    <property type="entry name" value="Pept_C14A"/>
</dbReference>
<keyword evidence="2" id="KW-0694">RNA-binding</keyword>
<dbReference type="GO" id="GO:0004197">
    <property type="term" value="F:cysteine-type endopeptidase activity"/>
    <property type="evidence" value="ECO:0007669"/>
    <property type="project" value="InterPro"/>
</dbReference>
<dbReference type="SMART" id="SM00358">
    <property type="entry name" value="DSRM"/>
    <property type="match status" value="2"/>
</dbReference>
<dbReference type="Proteomes" id="UP000683360">
    <property type="component" value="Unassembled WGS sequence"/>
</dbReference>
<accession>A0A8S3TYC3</accession>